<protein>
    <submittedName>
        <fullName evidence="2">Uncharacterized protein</fullName>
    </submittedName>
</protein>
<organism evidence="2 3">
    <name type="scientific">Elysia marginata</name>
    <dbReference type="NCBI Taxonomy" id="1093978"/>
    <lineage>
        <taxon>Eukaryota</taxon>
        <taxon>Metazoa</taxon>
        <taxon>Spiralia</taxon>
        <taxon>Lophotrochozoa</taxon>
        <taxon>Mollusca</taxon>
        <taxon>Gastropoda</taxon>
        <taxon>Heterobranchia</taxon>
        <taxon>Euthyneura</taxon>
        <taxon>Panpulmonata</taxon>
        <taxon>Sacoglossa</taxon>
        <taxon>Placobranchoidea</taxon>
        <taxon>Plakobranchidae</taxon>
        <taxon>Elysia</taxon>
    </lineage>
</organism>
<keyword evidence="1" id="KW-0812">Transmembrane</keyword>
<gene>
    <name evidence="2" type="ORF">ElyMa_004773900</name>
</gene>
<feature type="transmembrane region" description="Helical" evidence="1">
    <location>
        <begin position="41"/>
        <end position="59"/>
    </location>
</feature>
<accession>A0AAV4IHG0</accession>
<reference evidence="2 3" key="1">
    <citation type="journal article" date="2021" name="Elife">
        <title>Chloroplast acquisition without the gene transfer in kleptoplastic sea slugs, Plakobranchus ocellatus.</title>
        <authorList>
            <person name="Maeda T."/>
            <person name="Takahashi S."/>
            <person name="Yoshida T."/>
            <person name="Shimamura S."/>
            <person name="Takaki Y."/>
            <person name="Nagai Y."/>
            <person name="Toyoda A."/>
            <person name="Suzuki Y."/>
            <person name="Arimoto A."/>
            <person name="Ishii H."/>
            <person name="Satoh N."/>
            <person name="Nishiyama T."/>
            <person name="Hasebe M."/>
            <person name="Maruyama T."/>
            <person name="Minagawa J."/>
            <person name="Obokata J."/>
            <person name="Shigenobu S."/>
        </authorList>
    </citation>
    <scope>NUCLEOTIDE SEQUENCE [LARGE SCALE GENOMIC DNA]</scope>
</reference>
<keyword evidence="3" id="KW-1185">Reference proteome</keyword>
<comment type="caution">
    <text evidence="2">The sequence shown here is derived from an EMBL/GenBank/DDBJ whole genome shotgun (WGS) entry which is preliminary data.</text>
</comment>
<dbReference type="EMBL" id="BMAT01009571">
    <property type="protein sequence ID" value="GFS09070.1"/>
    <property type="molecule type" value="Genomic_DNA"/>
</dbReference>
<name>A0AAV4IHG0_9GAST</name>
<proteinExistence type="predicted"/>
<dbReference type="Proteomes" id="UP000762676">
    <property type="component" value="Unassembled WGS sequence"/>
</dbReference>
<dbReference type="AlphaFoldDB" id="A0AAV4IHG0"/>
<evidence type="ECO:0000313" key="2">
    <source>
        <dbReference type="EMBL" id="GFS09070.1"/>
    </source>
</evidence>
<sequence length="88" mass="9788">MRNTAFGLSTAALGGWSGSNRGSKLLRGINHMTKWVYQNKFVSFLLFMSGSVIFAAVASDVHTPTAPERVEWRRKRQMIDGTGGQRQD</sequence>
<evidence type="ECO:0000313" key="3">
    <source>
        <dbReference type="Proteomes" id="UP000762676"/>
    </source>
</evidence>
<keyword evidence="1" id="KW-1133">Transmembrane helix</keyword>
<evidence type="ECO:0000256" key="1">
    <source>
        <dbReference type="SAM" id="Phobius"/>
    </source>
</evidence>
<keyword evidence="1" id="KW-0472">Membrane</keyword>